<dbReference type="Gene3D" id="2.40.170.20">
    <property type="entry name" value="TonB-dependent receptor, beta-barrel domain"/>
    <property type="match status" value="1"/>
</dbReference>
<dbReference type="RefSeq" id="WP_350447396.1">
    <property type="nucleotide sequence ID" value="NZ_CP158373.1"/>
</dbReference>
<dbReference type="InterPro" id="IPR011662">
    <property type="entry name" value="Secretin/TonB_short_N"/>
</dbReference>
<dbReference type="Gene3D" id="3.55.50.30">
    <property type="match status" value="1"/>
</dbReference>
<evidence type="ECO:0000256" key="7">
    <source>
        <dbReference type="ARBA" id="ARBA00022729"/>
    </source>
</evidence>
<keyword evidence="7 14" id="KW-0732">Signal</keyword>
<dbReference type="NCBIfam" id="TIGR01785">
    <property type="entry name" value="TonB-hemin"/>
    <property type="match status" value="1"/>
</dbReference>
<reference evidence="16" key="1">
    <citation type="submission" date="2023-08" db="EMBL/GenBank/DDBJ databases">
        <title>Increased levels of nutrients transform a symbiont into a lethal pathobiont.</title>
        <authorList>
            <person name="Lachnit T."/>
            <person name="Ulrich L."/>
            <person name="Willmer F.M."/>
            <person name="Hasenbein T."/>
            <person name="Steiner L.X."/>
            <person name="Wolters M."/>
            <person name="Herbst E.M."/>
            <person name="Deines P."/>
        </authorList>
    </citation>
    <scope>NUCLEOTIDE SEQUENCE</scope>
    <source>
        <strain evidence="16">T3</strain>
    </source>
</reference>
<dbReference type="InterPro" id="IPR039426">
    <property type="entry name" value="TonB-dep_rcpt-like"/>
</dbReference>
<evidence type="ECO:0000256" key="6">
    <source>
        <dbReference type="ARBA" id="ARBA00022692"/>
    </source>
</evidence>
<feature type="domain" description="Secretin/TonB short N-terminal" evidence="15">
    <location>
        <begin position="69"/>
        <end position="120"/>
    </location>
</feature>
<dbReference type="InterPro" id="IPR000531">
    <property type="entry name" value="Beta-barrel_TonB"/>
</dbReference>
<dbReference type="GO" id="GO:0009279">
    <property type="term" value="C:cell outer membrane"/>
    <property type="evidence" value="ECO:0007669"/>
    <property type="project" value="UniProtKB-SubCell"/>
</dbReference>
<evidence type="ECO:0000256" key="3">
    <source>
        <dbReference type="ARBA" id="ARBA00022448"/>
    </source>
</evidence>
<comment type="subcellular location">
    <subcellularLocation>
        <location evidence="1 12">Cell outer membrane</location>
        <topology evidence="1 12">Multi-pass membrane protein</topology>
    </subcellularLocation>
</comment>
<keyword evidence="5" id="KW-0410">Iron transport</keyword>
<keyword evidence="16" id="KW-0675">Receptor</keyword>
<evidence type="ECO:0000256" key="4">
    <source>
        <dbReference type="ARBA" id="ARBA00022452"/>
    </source>
</evidence>
<evidence type="ECO:0000256" key="12">
    <source>
        <dbReference type="PROSITE-ProRule" id="PRU01360"/>
    </source>
</evidence>
<dbReference type="InterPro" id="IPR037066">
    <property type="entry name" value="Plug_dom_sf"/>
</dbReference>
<dbReference type="PROSITE" id="PS52016">
    <property type="entry name" value="TONB_DEPENDENT_REC_3"/>
    <property type="match status" value="1"/>
</dbReference>
<dbReference type="InterPro" id="IPR012910">
    <property type="entry name" value="Plug_dom"/>
</dbReference>
<gene>
    <name evidence="16" type="ORF">ABS648_00440</name>
</gene>
<dbReference type="AlphaFoldDB" id="A0AAU7Y1V3"/>
<dbReference type="CDD" id="cd01347">
    <property type="entry name" value="ligand_gated_channel"/>
    <property type="match status" value="1"/>
</dbReference>
<dbReference type="Pfam" id="PF07660">
    <property type="entry name" value="STN"/>
    <property type="match status" value="1"/>
</dbReference>
<sequence>MNAYKGPGQRFRRALLALGGSWMLACAGELQAVESAPAMAQAQQARVAFDIPVQPLSSAVLTFAEQSGVQVIFDAALLEGLQGNAVRGRLEIREGLQALLRGHPVSYSFSSPRQVSLTRTYADAGSVMQLGATHVQSQADANDWMYRTPRSVAVIGREQIDRNPPRHAADMLEETSGVYSIVSQQDPGLSVNIRGLQDFGRVNMSIDGARQNFQQSGHQQRNGEVLVDTELLTQVDIEKGPTSGMGGAGVIGGIANFRTLNVEDVLLPGHDYGARLRGTTGLGGYDNGTNFIGSAAFALDEDLWSLLVAHSEKHLGEYEPGQRGKSGAENQLGLDAQPGKPTFVKFTNQMQRSDLFKLGLKLAPDQTLGFSYLESRVSYDNASMANALSTDTWRKTGEDKLTNTLYSLDYSYTPDNPLIDLQAKLYYGTTRNEQDVYKGNPPTGYPSDYCDVPRSTATWERNCAPAYSITHRTDTWGAQLQNTSTFELDERSVVTANYGMEYFEDKTKPEAGLATPRVATDPIGDTLGVTPKGTREMASLFAGLGYRYDDWLQINGGLRYDRYHLEGDTRLTAYRDFNGRTQSPQYSVDEERGHLSPTFSIAVNPGLDWLQLFANYGKGWRPPAITETLMHGTHIGDAASKMYPNPFLEPEESRTWEAGINLFKEGLFIPGDTLTGKVAYFDTKVDDYMFMSLEVGLPNTAVTNLGTSAFVNSLNPARFKGVEYELEYDAERWYTGLTYTHMIGRNELCYKVWYIGPSAVATGQAWRDNMVTCGFMMGSAEHMPMDRGSWHGGLRFFDKKLDMGLRARYSEGFFETYAERRAAGEEDVYPLIWKSYVVWDFYSAYRVSDNLTLRLSVENLRDRAYVVPMGDALAATMGRGRTAQGTVEIRF</sequence>
<evidence type="ECO:0000256" key="5">
    <source>
        <dbReference type="ARBA" id="ARBA00022496"/>
    </source>
</evidence>
<dbReference type="Gene3D" id="2.170.130.10">
    <property type="entry name" value="TonB-dependent receptor, plug domain"/>
    <property type="match status" value="1"/>
</dbReference>
<dbReference type="PANTHER" id="PTHR30069">
    <property type="entry name" value="TONB-DEPENDENT OUTER MEMBRANE RECEPTOR"/>
    <property type="match status" value="1"/>
</dbReference>
<evidence type="ECO:0000256" key="9">
    <source>
        <dbReference type="ARBA" id="ARBA00023077"/>
    </source>
</evidence>
<dbReference type="SUPFAM" id="SSF56935">
    <property type="entry name" value="Porins"/>
    <property type="match status" value="1"/>
</dbReference>
<evidence type="ECO:0000259" key="15">
    <source>
        <dbReference type="SMART" id="SM00965"/>
    </source>
</evidence>
<keyword evidence="4 12" id="KW-1134">Transmembrane beta strand</keyword>
<dbReference type="EMBL" id="CP158373">
    <property type="protein sequence ID" value="XBY64257.1"/>
    <property type="molecule type" value="Genomic_DNA"/>
</dbReference>
<dbReference type="GO" id="GO:0044718">
    <property type="term" value="P:siderophore transmembrane transport"/>
    <property type="evidence" value="ECO:0007669"/>
    <property type="project" value="TreeGrafter"/>
</dbReference>
<feature type="chain" id="PRO_5043672391" evidence="14">
    <location>
        <begin position="28"/>
        <end position="891"/>
    </location>
</feature>
<accession>A0AAU7Y1V3</accession>
<evidence type="ECO:0000256" key="14">
    <source>
        <dbReference type="SAM" id="SignalP"/>
    </source>
</evidence>
<evidence type="ECO:0000256" key="10">
    <source>
        <dbReference type="ARBA" id="ARBA00023136"/>
    </source>
</evidence>
<protein>
    <submittedName>
        <fullName evidence="16">TonB-dependent hemoglobin/transferrin/lactoferrin family receptor</fullName>
    </submittedName>
</protein>
<dbReference type="PANTHER" id="PTHR30069:SF41">
    <property type="entry name" value="HEME_HEMOPEXIN UTILIZATION PROTEIN C"/>
    <property type="match status" value="1"/>
</dbReference>
<keyword evidence="8" id="KW-0408">Iron</keyword>
<dbReference type="PROSITE" id="PS51257">
    <property type="entry name" value="PROKAR_LIPOPROTEIN"/>
    <property type="match status" value="1"/>
</dbReference>
<feature type="signal peptide" evidence="14">
    <location>
        <begin position="1"/>
        <end position="27"/>
    </location>
</feature>
<dbReference type="SMART" id="SM00965">
    <property type="entry name" value="STN"/>
    <property type="match status" value="1"/>
</dbReference>
<dbReference type="Pfam" id="PF00593">
    <property type="entry name" value="TonB_dep_Rec_b-barrel"/>
    <property type="match status" value="1"/>
</dbReference>
<name>A0AAU7Y1V3_9PSED</name>
<keyword evidence="9 13" id="KW-0798">TonB box</keyword>
<evidence type="ECO:0000313" key="16">
    <source>
        <dbReference type="EMBL" id="XBY64257.1"/>
    </source>
</evidence>
<dbReference type="InterPro" id="IPR036942">
    <property type="entry name" value="Beta-barrel_TonB_sf"/>
</dbReference>
<comment type="similarity">
    <text evidence="2 12 13">Belongs to the TonB-dependent receptor family.</text>
</comment>
<dbReference type="GO" id="GO:0015344">
    <property type="term" value="F:siderophore uptake transmembrane transporter activity"/>
    <property type="evidence" value="ECO:0007669"/>
    <property type="project" value="TreeGrafter"/>
</dbReference>
<dbReference type="NCBIfam" id="TIGR01786">
    <property type="entry name" value="TonB-hemlactrns"/>
    <property type="match status" value="1"/>
</dbReference>
<keyword evidence="11 12" id="KW-0998">Cell outer membrane</keyword>
<dbReference type="InterPro" id="IPR011276">
    <property type="entry name" value="TonB_haem/Hb_rcpt"/>
</dbReference>
<organism evidence="16">
    <name type="scientific">Pseudomonas solani</name>
    <dbReference type="NCBI Taxonomy" id="2731552"/>
    <lineage>
        <taxon>Bacteria</taxon>
        <taxon>Pseudomonadati</taxon>
        <taxon>Pseudomonadota</taxon>
        <taxon>Gammaproteobacteria</taxon>
        <taxon>Pseudomonadales</taxon>
        <taxon>Pseudomonadaceae</taxon>
        <taxon>Pseudomonas</taxon>
    </lineage>
</organism>
<dbReference type="Pfam" id="PF07715">
    <property type="entry name" value="Plug"/>
    <property type="match status" value="1"/>
</dbReference>
<evidence type="ECO:0000256" key="13">
    <source>
        <dbReference type="RuleBase" id="RU003357"/>
    </source>
</evidence>
<keyword evidence="3 12" id="KW-0813">Transport</keyword>
<evidence type="ECO:0000256" key="1">
    <source>
        <dbReference type="ARBA" id="ARBA00004571"/>
    </source>
</evidence>
<keyword evidence="10 12" id="KW-0472">Membrane</keyword>
<dbReference type="GO" id="GO:0015232">
    <property type="term" value="F:heme transmembrane transporter activity"/>
    <property type="evidence" value="ECO:0007669"/>
    <property type="project" value="InterPro"/>
</dbReference>
<evidence type="ECO:0000256" key="2">
    <source>
        <dbReference type="ARBA" id="ARBA00009810"/>
    </source>
</evidence>
<proteinExistence type="inferred from homology"/>
<keyword evidence="6 12" id="KW-0812">Transmembrane</keyword>
<dbReference type="InterPro" id="IPR010949">
    <property type="entry name" value="TonB_Hb/transfer/lactofer_rcpt"/>
</dbReference>
<evidence type="ECO:0000256" key="11">
    <source>
        <dbReference type="ARBA" id="ARBA00023237"/>
    </source>
</evidence>
<evidence type="ECO:0000256" key="8">
    <source>
        <dbReference type="ARBA" id="ARBA00023004"/>
    </source>
</evidence>
<keyword evidence="5" id="KW-0406">Ion transport</keyword>